<sequence length="345" mass="38607">MNSHNRILKARSSVLTGFTEHCRRHQVNPMHLLASENLAPAVLRSSDLQIPYENFVRVLHRAAAESGYPLFSLTLSLRHGIEALGPLGLMASQCSTLGDSLAIVQKYMDCYAQGVDLKLELHGKEARLVYDVHMELDIELTQLMEIGIGRIYNVVKALGAPGMPITAVSFRHVPLTNLETYTELLGVEPRFNADINSVSFPAPYLKLPPAPASERVRGYFESFLKQAGHNHSRPLKQQVIRLIHELIPTGEASADSVARLLGMHTRSLQRQLKLIDTDFRTLLEEVRYELAQDALRQPDTPLTDLALQLGYSELSAFSRAFKRWSGRSPLRWREEHAQAVTAEAG</sequence>
<protein>
    <submittedName>
        <fullName evidence="5">AraC family transcriptional regulator</fullName>
    </submittedName>
</protein>
<dbReference type="PROSITE" id="PS01124">
    <property type="entry name" value="HTH_ARAC_FAMILY_2"/>
    <property type="match status" value="1"/>
</dbReference>
<keyword evidence="6" id="KW-1185">Reference proteome</keyword>
<evidence type="ECO:0000256" key="1">
    <source>
        <dbReference type="ARBA" id="ARBA00023015"/>
    </source>
</evidence>
<organism evidence="5 6">
    <name type="scientific">Marinobacterium maritimum</name>
    <dbReference type="NCBI Taxonomy" id="500162"/>
    <lineage>
        <taxon>Bacteria</taxon>
        <taxon>Pseudomonadati</taxon>
        <taxon>Pseudomonadota</taxon>
        <taxon>Gammaproteobacteria</taxon>
        <taxon>Oceanospirillales</taxon>
        <taxon>Oceanospirillaceae</taxon>
        <taxon>Marinobacterium</taxon>
    </lineage>
</organism>
<dbReference type="Gene3D" id="1.10.10.60">
    <property type="entry name" value="Homeodomain-like"/>
    <property type="match status" value="1"/>
</dbReference>
<proteinExistence type="predicted"/>
<dbReference type="PANTHER" id="PTHR47894">
    <property type="entry name" value="HTH-TYPE TRANSCRIPTIONAL REGULATOR GADX"/>
    <property type="match status" value="1"/>
</dbReference>
<evidence type="ECO:0000313" key="6">
    <source>
        <dbReference type="Proteomes" id="UP001499915"/>
    </source>
</evidence>
<dbReference type="InterPro" id="IPR009057">
    <property type="entry name" value="Homeodomain-like_sf"/>
</dbReference>
<dbReference type="Pfam" id="PF12625">
    <property type="entry name" value="Arabinose_bd"/>
    <property type="match status" value="1"/>
</dbReference>
<reference evidence="5 6" key="1">
    <citation type="journal article" date="2019" name="Int. J. Syst. Evol. Microbiol.">
        <title>The Global Catalogue of Microorganisms (GCM) 10K type strain sequencing project: providing services to taxonomists for standard genome sequencing and annotation.</title>
        <authorList>
            <consortium name="The Broad Institute Genomics Platform"/>
            <consortium name="The Broad Institute Genome Sequencing Center for Infectious Disease"/>
            <person name="Wu L."/>
            <person name="Ma J."/>
        </authorList>
    </citation>
    <scope>NUCLEOTIDE SEQUENCE [LARGE SCALE GENOMIC DNA]</scope>
    <source>
        <strain evidence="5 6">JCM 15134</strain>
    </source>
</reference>
<accession>A0ABN1I4L2</accession>
<dbReference type="InterPro" id="IPR032687">
    <property type="entry name" value="AraC-type_N"/>
</dbReference>
<dbReference type="Proteomes" id="UP001499915">
    <property type="component" value="Unassembled WGS sequence"/>
</dbReference>
<dbReference type="InterPro" id="IPR018060">
    <property type="entry name" value="HTH_AraC"/>
</dbReference>
<name>A0ABN1I4L2_9GAMM</name>
<evidence type="ECO:0000313" key="5">
    <source>
        <dbReference type="EMBL" id="GAA0687747.1"/>
    </source>
</evidence>
<dbReference type="PANTHER" id="PTHR47894:SF4">
    <property type="entry name" value="HTH-TYPE TRANSCRIPTIONAL REGULATOR GADX"/>
    <property type="match status" value="1"/>
</dbReference>
<keyword evidence="1" id="KW-0805">Transcription regulation</keyword>
<dbReference type="Pfam" id="PF12833">
    <property type="entry name" value="HTH_18"/>
    <property type="match status" value="1"/>
</dbReference>
<dbReference type="SMART" id="SM00342">
    <property type="entry name" value="HTH_ARAC"/>
    <property type="match status" value="1"/>
</dbReference>
<gene>
    <name evidence="5" type="ORF">GCM10009104_12410</name>
</gene>
<dbReference type="PRINTS" id="PR00032">
    <property type="entry name" value="HTHARAC"/>
</dbReference>
<keyword evidence="2" id="KW-0238">DNA-binding</keyword>
<feature type="domain" description="HTH araC/xylS-type" evidence="4">
    <location>
        <begin position="237"/>
        <end position="335"/>
    </location>
</feature>
<comment type="caution">
    <text evidence="5">The sequence shown here is derived from an EMBL/GenBank/DDBJ whole genome shotgun (WGS) entry which is preliminary data.</text>
</comment>
<dbReference type="RefSeq" id="WP_343803837.1">
    <property type="nucleotide sequence ID" value="NZ_BAAAET010000001.1"/>
</dbReference>
<keyword evidence="3" id="KW-0804">Transcription</keyword>
<evidence type="ECO:0000256" key="2">
    <source>
        <dbReference type="ARBA" id="ARBA00023125"/>
    </source>
</evidence>
<dbReference type="InterPro" id="IPR020449">
    <property type="entry name" value="Tscrpt_reg_AraC-type_HTH"/>
</dbReference>
<dbReference type="EMBL" id="BAAAET010000001">
    <property type="protein sequence ID" value="GAA0687747.1"/>
    <property type="molecule type" value="Genomic_DNA"/>
</dbReference>
<evidence type="ECO:0000256" key="3">
    <source>
        <dbReference type="ARBA" id="ARBA00023163"/>
    </source>
</evidence>
<dbReference type="SUPFAM" id="SSF46689">
    <property type="entry name" value="Homeodomain-like"/>
    <property type="match status" value="1"/>
</dbReference>
<evidence type="ECO:0000259" key="4">
    <source>
        <dbReference type="PROSITE" id="PS01124"/>
    </source>
</evidence>